<proteinExistence type="predicted"/>
<evidence type="ECO:0000313" key="1">
    <source>
        <dbReference type="Proteomes" id="UP000887565"/>
    </source>
</evidence>
<keyword evidence="1" id="KW-1185">Reference proteome</keyword>
<protein>
    <submittedName>
        <fullName evidence="2">Uncharacterized protein</fullName>
    </submittedName>
</protein>
<dbReference type="WBParaSite" id="nRc.2.0.1.t33035-RA">
    <property type="protein sequence ID" value="nRc.2.0.1.t33035-RA"/>
    <property type="gene ID" value="nRc.2.0.1.g33035"/>
</dbReference>
<accession>A0A915K5A1</accession>
<name>A0A915K5A1_ROMCU</name>
<reference evidence="2" key="1">
    <citation type="submission" date="2022-11" db="UniProtKB">
        <authorList>
            <consortium name="WormBaseParasite"/>
        </authorList>
    </citation>
    <scope>IDENTIFICATION</scope>
</reference>
<dbReference type="AlphaFoldDB" id="A0A915K5A1"/>
<organism evidence="1 2">
    <name type="scientific">Romanomermis culicivorax</name>
    <name type="common">Nematode worm</name>
    <dbReference type="NCBI Taxonomy" id="13658"/>
    <lineage>
        <taxon>Eukaryota</taxon>
        <taxon>Metazoa</taxon>
        <taxon>Ecdysozoa</taxon>
        <taxon>Nematoda</taxon>
        <taxon>Enoplea</taxon>
        <taxon>Dorylaimia</taxon>
        <taxon>Mermithida</taxon>
        <taxon>Mermithoidea</taxon>
        <taxon>Mermithidae</taxon>
        <taxon>Romanomermis</taxon>
    </lineage>
</organism>
<sequence length="185" mass="20915">MFFRRKKSCLMDILPYYPRNFLNLPKIKNLSLGTSGINVFSNQKYGGPYNYHRASHRIGKSWGRGHPTVRYQEDRLLDKEIPVWNSLDDEVVVSSNVPFCKTLVVVTLGVNTPALALLLLNESWCRQATIQLESEVRSTVRINVICDISIHPDTILLAAIQIVLRLGRITINGSDVQTPPARNVD</sequence>
<evidence type="ECO:0000313" key="2">
    <source>
        <dbReference type="WBParaSite" id="nRc.2.0.1.t33035-RA"/>
    </source>
</evidence>
<dbReference type="Proteomes" id="UP000887565">
    <property type="component" value="Unplaced"/>
</dbReference>